<sequence length="64" mass="7428">MLTSTPHTPPQKKPTLFPGTSKQRFVSMLMSAWKRHTLLFSNLNFYFEMPENSANFHLISFHGT</sequence>
<protein>
    <submittedName>
        <fullName evidence="1">Uncharacterized protein</fullName>
    </submittedName>
</protein>
<reference evidence="1" key="1">
    <citation type="submission" date="2018-02" db="EMBL/GenBank/DDBJ databases">
        <title>Rhizophora mucronata_Transcriptome.</title>
        <authorList>
            <person name="Meera S.P."/>
            <person name="Sreeshan A."/>
            <person name="Augustine A."/>
        </authorList>
    </citation>
    <scope>NUCLEOTIDE SEQUENCE</scope>
    <source>
        <tissue evidence="1">Leaf</tissue>
    </source>
</reference>
<proteinExistence type="predicted"/>
<name>A0A2P2NRS2_RHIMU</name>
<accession>A0A2P2NRS2</accession>
<evidence type="ECO:0000313" key="1">
    <source>
        <dbReference type="EMBL" id="MBX45189.1"/>
    </source>
</evidence>
<dbReference type="EMBL" id="GGEC01064705">
    <property type="protein sequence ID" value="MBX45189.1"/>
    <property type="molecule type" value="Transcribed_RNA"/>
</dbReference>
<organism evidence="1">
    <name type="scientific">Rhizophora mucronata</name>
    <name type="common">Asiatic mangrove</name>
    <dbReference type="NCBI Taxonomy" id="61149"/>
    <lineage>
        <taxon>Eukaryota</taxon>
        <taxon>Viridiplantae</taxon>
        <taxon>Streptophyta</taxon>
        <taxon>Embryophyta</taxon>
        <taxon>Tracheophyta</taxon>
        <taxon>Spermatophyta</taxon>
        <taxon>Magnoliopsida</taxon>
        <taxon>eudicotyledons</taxon>
        <taxon>Gunneridae</taxon>
        <taxon>Pentapetalae</taxon>
        <taxon>rosids</taxon>
        <taxon>fabids</taxon>
        <taxon>Malpighiales</taxon>
        <taxon>Rhizophoraceae</taxon>
        <taxon>Rhizophora</taxon>
    </lineage>
</organism>
<dbReference type="AlphaFoldDB" id="A0A2P2NRS2"/>